<dbReference type="EMBL" id="EF147223">
    <property type="protein sequence ID" value="ABK95249.1"/>
    <property type="molecule type" value="mRNA"/>
</dbReference>
<sequence length="53" mass="6251">MDVHVIIMHFKELLDATSRTEKYETSKKLFCCKITRGSSVNPYVLRMIENFIN</sequence>
<proteinExistence type="evidence at transcript level"/>
<reference evidence="1" key="1">
    <citation type="journal article" date="2008" name="BMC Genomics">
        <title>Analysis of 4,664 high-quality sequence-finished poplar full-length cDNA clones and their utility for the discovery of genes responding to insect feeding.</title>
        <authorList>
            <person name="Ralph S.G."/>
            <person name="Chun H.J."/>
            <person name="Cooper D."/>
            <person name="Kirkpatrick R."/>
            <person name="Kolosova N."/>
            <person name="Gunter L."/>
            <person name="Tuskan G.A."/>
            <person name="Douglas C.J."/>
            <person name="Holt R.A."/>
            <person name="Jones S.J."/>
            <person name="Marra M.A."/>
            <person name="Bohlmann J."/>
        </authorList>
    </citation>
    <scope>NUCLEOTIDE SEQUENCE</scope>
    <source>
        <tissue evidence="1">Young and mature leaves</tissue>
    </source>
</reference>
<organism evidence="1">
    <name type="scientific">Populus trichocarpa</name>
    <name type="common">Western balsam poplar</name>
    <name type="synonym">Populus balsamifera subsp. trichocarpa</name>
    <dbReference type="NCBI Taxonomy" id="3694"/>
    <lineage>
        <taxon>Eukaryota</taxon>
        <taxon>Viridiplantae</taxon>
        <taxon>Streptophyta</taxon>
        <taxon>Embryophyta</taxon>
        <taxon>Tracheophyta</taxon>
        <taxon>Spermatophyta</taxon>
        <taxon>Magnoliopsida</taxon>
        <taxon>eudicotyledons</taxon>
        <taxon>Gunneridae</taxon>
        <taxon>Pentapetalae</taxon>
        <taxon>rosids</taxon>
        <taxon>fabids</taxon>
        <taxon>Malpighiales</taxon>
        <taxon>Salicaceae</taxon>
        <taxon>Saliceae</taxon>
        <taxon>Populus</taxon>
    </lineage>
</organism>
<name>A9PFU6_POPTR</name>
<accession>A9PFU6</accession>
<protein>
    <submittedName>
        <fullName evidence="1">Uncharacterized protein</fullName>
    </submittedName>
</protein>
<evidence type="ECO:0000313" key="1">
    <source>
        <dbReference type="EMBL" id="ABK95249.1"/>
    </source>
</evidence>
<dbReference type="AlphaFoldDB" id="A9PFU6"/>